<evidence type="ECO:0000256" key="2">
    <source>
        <dbReference type="SAM" id="SignalP"/>
    </source>
</evidence>
<organism evidence="4 5">
    <name type="scientific">Cohnella cholangitidis</name>
    <dbReference type="NCBI Taxonomy" id="2598458"/>
    <lineage>
        <taxon>Bacteria</taxon>
        <taxon>Bacillati</taxon>
        <taxon>Bacillota</taxon>
        <taxon>Bacilli</taxon>
        <taxon>Bacillales</taxon>
        <taxon>Paenibacillaceae</taxon>
        <taxon>Cohnella</taxon>
    </lineage>
</organism>
<keyword evidence="2" id="KW-0732">Signal</keyword>
<reference evidence="4 5" key="1">
    <citation type="submission" date="2019-07" db="EMBL/GenBank/DDBJ databases">
        <authorList>
            <person name="Kim J.K."/>
            <person name="Cheong H.-M."/>
            <person name="Choi Y."/>
            <person name="Hwang K.J."/>
            <person name="Lee S."/>
            <person name="Choi C."/>
        </authorList>
    </citation>
    <scope>NUCLEOTIDE SEQUENCE [LARGE SCALE GENOMIC DNA]</scope>
    <source>
        <strain evidence="4 5">KS 22</strain>
    </source>
</reference>
<dbReference type="KEGG" id="cchl:FPL14_09070"/>
<feature type="signal peptide" evidence="2">
    <location>
        <begin position="1"/>
        <end position="26"/>
    </location>
</feature>
<evidence type="ECO:0000259" key="3">
    <source>
        <dbReference type="Pfam" id="PF12010"/>
    </source>
</evidence>
<proteinExistence type="predicted"/>
<feature type="chain" id="PRO_5028949520" evidence="2">
    <location>
        <begin position="27"/>
        <end position="532"/>
    </location>
</feature>
<evidence type="ECO:0000313" key="5">
    <source>
        <dbReference type="Proteomes" id="UP000515679"/>
    </source>
</evidence>
<dbReference type="InterPro" id="IPR022627">
    <property type="entry name" value="DUF3502"/>
</dbReference>
<feature type="compositionally biased region" description="Low complexity" evidence="1">
    <location>
        <begin position="39"/>
        <end position="68"/>
    </location>
</feature>
<evidence type="ECO:0000313" key="4">
    <source>
        <dbReference type="EMBL" id="QMV41325.1"/>
    </source>
</evidence>
<keyword evidence="5" id="KW-1185">Reference proteome</keyword>
<dbReference type="Pfam" id="PF12010">
    <property type="entry name" value="DUF3502"/>
    <property type="match status" value="1"/>
</dbReference>
<dbReference type="EMBL" id="CP041969">
    <property type="protein sequence ID" value="QMV41325.1"/>
    <property type="molecule type" value="Genomic_DNA"/>
</dbReference>
<dbReference type="Gene3D" id="3.40.190.10">
    <property type="entry name" value="Periplasmic binding protein-like II"/>
    <property type="match status" value="2"/>
</dbReference>
<dbReference type="SUPFAM" id="SSF53850">
    <property type="entry name" value="Periplasmic binding protein-like II"/>
    <property type="match status" value="1"/>
</dbReference>
<dbReference type="PANTHER" id="PTHR43649:SF17">
    <property type="entry name" value="ABC TRANSPORTER SOLUTE BINDING PROTEIN-SUGAR TRANSPORT"/>
    <property type="match status" value="1"/>
</dbReference>
<evidence type="ECO:0000256" key="1">
    <source>
        <dbReference type="SAM" id="MobiDB-lite"/>
    </source>
</evidence>
<gene>
    <name evidence="4" type="ORF">FPL14_09070</name>
</gene>
<protein>
    <submittedName>
        <fullName evidence="4">ABC transporter substrate-binding protein</fullName>
    </submittedName>
</protein>
<dbReference type="PANTHER" id="PTHR43649">
    <property type="entry name" value="ARABINOSE-BINDING PROTEIN-RELATED"/>
    <property type="match status" value="1"/>
</dbReference>
<dbReference type="Pfam" id="PF01547">
    <property type="entry name" value="SBP_bac_1"/>
    <property type="match status" value="1"/>
</dbReference>
<name>A0A7G5BWJ1_9BACL</name>
<accession>A0A7G5BWJ1</accession>
<dbReference type="InterPro" id="IPR006059">
    <property type="entry name" value="SBP"/>
</dbReference>
<sequence length="532" mass="57186">MLRKSKLGKSWSLMLATVLTFSIVLAGCGGNNNNEKSSESASPSASAKASETTPAAESSAAASETPAASDLPEYEISLYFPGTPPKDEKAIEAKINEHIKPLINATVDIRMIDWGQYDQKMTLSVSGREAMDIIFTAAWNGHATNVAKGAYLPLNEAGGLLETYGKGIKEVVSDAILGGAQIKGKNYGVPALKEMAEEGGVLYRSDIADELGLTDKIKAAKTPADLIPILEEVKAKKPELIPLHLKDGENFNSHYFAKYDYFGDTKLEGAIMKTGTDTKVVPAMDFPVYKETLAVTREMYTKKLVNQDAATSQLSPQDALKKGNVFMVVSPLKPGKDAEMAASTGLIGKLAQHGMTALTTSTGETTGSMLAISSTSKDPARAMMFINLLYTDKELNNLINFGIEGEHYTRNGEIISDGPKKADYSIGAAWMLGNQFLNYVWDTESPDKWAQFTAFNQSAVNSPALGFTFDTEPVKSQVAALKNVQSEFAPGLDTGAVDPSKADAYLAKLKKNGLDDVIAEKQKQLDAFLASK</sequence>
<dbReference type="Proteomes" id="UP000515679">
    <property type="component" value="Chromosome"/>
</dbReference>
<dbReference type="PROSITE" id="PS51257">
    <property type="entry name" value="PROKAR_LIPOPROTEIN"/>
    <property type="match status" value="1"/>
</dbReference>
<feature type="domain" description="DUF3502" evidence="3">
    <location>
        <begin position="463"/>
        <end position="530"/>
    </location>
</feature>
<dbReference type="RefSeq" id="WP_182302684.1">
    <property type="nucleotide sequence ID" value="NZ_CP041969.1"/>
</dbReference>
<dbReference type="InterPro" id="IPR050490">
    <property type="entry name" value="Bact_solute-bd_prot1"/>
</dbReference>
<dbReference type="AlphaFoldDB" id="A0A7G5BWJ1"/>
<feature type="region of interest" description="Disordered" evidence="1">
    <location>
        <begin position="34"/>
        <end position="68"/>
    </location>
</feature>